<feature type="transmembrane region" description="Helical" evidence="9">
    <location>
        <begin position="21"/>
        <end position="46"/>
    </location>
</feature>
<keyword evidence="8 9" id="KW-0472">Membrane</keyword>
<evidence type="ECO:0000256" key="5">
    <source>
        <dbReference type="ARBA" id="ARBA00022741"/>
    </source>
</evidence>
<feature type="domain" description="ABC transmembrane type-1" evidence="11">
    <location>
        <begin position="24"/>
        <end position="299"/>
    </location>
</feature>
<dbReference type="GO" id="GO:0030256">
    <property type="term" value="C:type I protein secretion system complex"/>
    <property type="evidence" value="ECO:0007669"/>
    <property type="project" value="InterPro"/>
</dbReference>
<feature type="transmembrane region" description="Helical" evidence="9">
    <location>
        <begin position="246"/>
        <end position="266"/>
    </location>
</feature>
<evidence type="ECO:0000313" key="13">
    <source>
        <dbReference type="Proteomes" id="UP001063816"/>
    </source>
</evidence>
<dbReference type="GO" id="GO:0016887">
    <property type="term" value="F:ATP hydrolysis activity"/>
    <property type="evidence" value="ECO:0007669"/>
    <property type="project" value="InterPro"/>
</dbReference>
<dbReference type="EMBL" id="JAMGZK010000044">
    <property type="protein sequence ID" value="MCU6664298.1"/>
    <property type="molecule type" value="Genomic_DNA"/>
</dbReference>
<evidence type="ECO:0000256" key="7">
    <source>
        <dbReference type="ARBA" id="ARBA00022989"/>
    </source>
</evidence>
<dbReference type="GO" id="GO:0140359">
    <property type="term" value="F:ABC-type transporter activity"/>
    <property type="evidence" value="ECO:0007669"/>
    <property type="project" value="InterPro"/>
</dbReference>
<feature type="domain" description="ABC transporter" evidence="10">
    <location>
        <begin position="330"/>
        <end position="565"/>
    </location>
</feature>
<dbReference type="Gene3D" id="1.20.1560.10">
    <property type="entry name" value="ABC transporter type 1, transmembrane domain"/>
    <property type="match status" value="1"/>
</dbReference>
<name>A0A9J6Q4T9_9ENTR</name>
<dbReference type="GO" id="GO:0030253">
    <property type="term" value="P:protein secretion by the type I secretion system"/>
    <property type="evidence" value="ECO:0007669"/>
    <property type="project" value="InterPro"/>
</dbReference>
<accession>A0A9J6Q4T9</accession>
<dbReference type="GO" id="GO:0034040">
    <property type="term" value="F:ATPase-coupled lipid transmembrane transporter activity"/>
    <property type="evidence" value="ECO:0007669"/>
    <property type="project" value="TreeGrafter"/>
</dbReference>
<keyword evidence="2" id="KW-0813">Transport</keyword>
<dbReference type="InterPro" id="IPR027417">
    <property type="entry name" value="P-loop_NTPase"/>
</dbReference>
<dbReference type="InterPro" id="IPR017871">
    <property type="entry name" value="ABC_transporter-like_CS"/>
</dbReference>
<dbReference type="GO" id="GO:0005886">
    <property type="term" value="C:plasma membrane"/>
    <property type="evidence" value="ECO:0007669"/>
    <property type="project" value="UniProtKB-SubCell"/>
</dbReference>
<reference evidence="12" key="1">
    <citation type="submission" date="2022-05" db="EMBL/GenBank/DDBJ databases">
        <title>Description of a novel species of Leclercia; Leclercia tamurae and the Proposal for a Novel Genus Silvania gen. nov. Containing Two Novel Species Silvania hatchlandensis sp. nov. and Silvania confinis sp. nov. Isolated from the Rhizosphere of Oak.</title>
        <authorList>
            <person name="Maddock D.W."/>
            <person name="Brady C.L."/>
            <person name="Denman S."/>
            <person name="Arnold D."/>
        </authorList>
    </citation>
    <scope>NUCLEOTIDE SEQUENCE</scope>
    <source>
        <strain evidence="12">H19S6</strain>
    </source>
</reference>
<evidence type="ECO:0000256" key="2">
    <source>
        <dbReference type="ARBA" id="ARBA00022448"/>
    </source>
</evidence>
<dbReference type="InterPro" id="IPR011527">
    <property type="entry name" value="ABC1_TM_dom"/>
</dbReference>
<dbReference type="AlphaFoldDB" id="A0A9J6Q4T9"/>
<evidence type="ECO:0000256" key="3">
    <source>
        <dbReference type="ARBA" id="ARBA00022475"/>
    </source>
</evidence>
<dbReference type="SUPFAM" id="SSF90123">
    <property type="entry name" value="ABC transporter transmembrane region"/>
    <property type="match status" value="1"/>
</dbReference>
<evidence type="ECO:0000256" key="1">
    <source>
        <dbReference type="ARBA" id="ARBA00004651"/>
    </source>
</evidence>
<dbReference type="PROSITE" id="PS50929">
    <property type="entry name" value="ABC_TM1F"/>
    <property type="match status" value="1"/>
</dbReference>
<protein>
    <submittedName>
        <fullName evidence="12">Type I secretion system permease/ATPase</fullName>
    </submittedName>
</protein>
<dbReference type="InterPro" id="IPR003439">
    <property type="entry name" value="ABC_transporter-like_ATP-bd"/>
</dbReference>
<feature type="transmembrane region" description="Helical" evidence="9">
    <location>
        <begin position="133"/>
        <end position="152"/>
    </location>
</feature>
<dbReference type="Gene3D" id="3.40.50.300">
    <property type="entry name" value="P-loop containing nucleotide triphosphate hydrolases"/>
    <property type="match status" value="1"/>
</dbReference>
<dbReference type="PROSITE" id="PS50893">
    <property type="entry name" value="ABC_TRANSPORTER_2"/>
    <property type="match status" value="1"/>
</dbReference>
<dbReference type="RefSeq" id="WP_271282004.1">
    <property type="nucleotide sequence ID" value="NZ_JAMGZK010000044.1"/>
</dbReference>
<dbReference type="SUPFAM" id="SSF52540">
    <property type="entry name" value="P-loop containing nucleoside triphosphate hydrolases"/>
    <property type="match status" value="1"/>
</dbReference>
<proteinExistence type="predicted"/>
<dbReference type="Pfam" id="PF00664">
    <property type="entry name" value="ABC_membrane"/>
    <property type="match status" value="1"/>
</dbReference>
<evidence type="ECO:0000256" key="9">
    <source>
        <dbReference type="SAM" id="Phobius"/>
    </source>
</evidence>
<keyword evidence="13" id="KW-1185">Reference proteome</keyword>
<comment type="subcellular location">
    <subcellularLocation>
        <location evidence="1">Cell membrane</location>
        <topology evidence="1">Multi-pass membrane protein</topology>
    </subcellularLocation>
</comment>
<sequence>MPRQYKSTELKKALKGTRPAFMMLLFFSSVINLLMLAPAIYMLQVYDRVLASQNTTTLLMLTLLIVGIYIVIGMIEFARASVMTRLGNRLDVKLNQLVFSAAFKRKTATGDNNPAQALNELGQIRQVLSGNSLFALLDIPWTPFYLLIAFLVHPLLGYLSLGGILVLFFLTLITELATKSPIQQAHELSVHNTTRLNKQLQNADTIEAMGMLGTLKQHWLEQHSKVMVLQTQIADKTSVLSSLSRFVRVLLQSVALGAGALLVIAGEITPGLMIASSIILGRVLSPVEQVISSWKQFVQFRSAWHQLTRLLQEYPGTKEVLTLPTPKGNISVEGIFAAPPGQKAATLRNISFQLEQGEVLGIIGPSASGKSSLAKLLVGVWHPLSGKVRIDGADICQWDKVLLGPSIGYLPQDVELFDGSIAQNISRFGHADSELIVAAAHLAGVHEMILRLPQGYDTPLGMGGYQLSGGQRQRIGLARAVYNNPAFIVLDEPNANLDDIGEMALIKAITTLRTQGQTVVLISHRPTLLGVVNKVLLINEGAVQAFGPREQVFANLRQANMLKSVPTAAAADALAADNAPSVSHEPQREAL</sequence>
<feature type="transmembrane region" description="Helical" evidence="9">
    <location>
        <begin position="58"/>
        <end position="78"/>
    </location>
</feature>
<evidence type="ECO:0000259" key="10">
    <source>
        <dbReference type="PROSITE" id="PS50893"/>
    </source>
</evidence>
<evidence type="ECO:0000256" key="8">
    <source>
        <dbReference type="ARBA" id="ARBA00023136"/>
    </source>
</evidence>
<dbReference type="PANTHER" id="PTHR24221:SF248">
    <property type="entry name" value="ABC TRANSPORTER TRANSMEMBRANE REGION"/>
    <property type="match status" value="1"/>
</dbReference>
<keyword evidence="5" id="KW-0547">Nucleotide-binding</keyword>
<evidence type="ECO:0000313" key="12">
    <source>
        <dbReference type="EMBL" id="MCU6664298.1"/>
    </source>
</evidence>
<dbReference type="NCBIfam" id="TIGR01842">
    <property type="entry name" value="type_I_sec_PrtD"/>
    <property type="match status" value="1"/>
</dbReference>
<gene>
    <name evidence="12" type="ORF">M8014_08075</name>
</gene>
<keyword evidence="4 9" id="KW-0812">Transmembrane</keyword>
<evidence type="ECO:0000259" key="11">
    <source>
        <dbReference type="PROSITE" id="PS50929"/>
    </source>
</evidence>
<dbReference type="GO" id="GO:0005524">
    <property type="term" value="F:ATP binding"/>
    <property type="evidence" value="ECO:0007669"/>
    <property type="project" value="UniProtKB-KW"/>
</dbReference>
<dbReference type="InterPro" id="IPR003593">
    <property type="entry name" value="AAA+_ATPase"/>
</dbReference>
<dbReference type="InterPro" id="IPR010128">
    <property type="entry name" value="ATPase_T1SS_PrtD-like"/>
</dbReference>
<dbReference type="FunFam" id="3.40.50.300:FF:001444">
    <property type="entry name" value="ABC transporter ATP-binding protein"/>
    <property type="match status" value="1"/>
</dbReference>
<keyword evidence="3" id="KW-1003">Cell membrane</keyword>
<feature type="transmembrane region" description="Helical" evidence="9">
    <location>
        <begin position="158"/>
        <end position="177"/>
    </location>
</feature>
<evidence type="ECO:0000256" key="4">
    <source>
        <dbReference type="ARBA" id="ARBA00022692"/>
    </source>
</evidence>
<comment type="caution">
    <text evidence="12">The sequence shown here is derived from an EMBL/GenBank/DDBJ whole genome shotgun (WGS) entry which is preliminary data.</text>
</comment>
<dbReference type="PANTHER" id="PTHR24221">
    <property type="entry name" value="ATP-BINDING CASSETTE SUB-FAMILY B"/>
    <property type="match status" value="1"/>
</dbReference>
<organism evidence="12 13">
    <name type="scientific">Silvania hatchlandensis</name>
    <dbReference type="NCBI Taxonomy" id="2926469"/>
    <lineage>
        <taxon>Bacteria</taxon>
        <taxon>Pseudomonadati</taxon>
        <taxon>Pseudomonadota</taxon>
        <taxon>Gammaproteobacteria</taxon>
        <taxon>Enterobacterales</taxon>
        <taxon>Enterobacteriaceae</taxon>
        <taxon>Silvania</taxon>
    </lineage>
</organism>
<dbReference type="SMART" id="SM00382">
    <property type="entry name" value="AAA"/>
    <property type="match status" value="1"/>
</dbReference>
<dbReference type="Pfam" id="PF00005">
    <property type="entry name" value="ABC_tran"/>
    <property type="match status" value="1"/>
</dbReference>
<dbReference type="InterPro" id="IPR039421">
    <property type="entry name" value="Type_1_exporter"/>
</dbReference>
<dbReference type="PROSITE" id="PS00211">
    <property type="entry name" value="ABC_TRANSPORTER_1"/>
    <property type="match status" value="1"/>
</dbReference>
<dbReference type="Proteomes" id="UP001063816">
    <property type="component" value="Unassembled WGS sequence"/>
</dbReference>
<keyword evidence="6" id="KW-0067">ATP-binding</keyword>
<keyword evidence="7 9" id="KW-1133">Transmembrane helix</keyword>
<dbReference type="InterPro" id="IPR036640">
    <property type="entry name" value="ABC1_TM_sf"/>
</dbReference>
<evidence type="ECO:0000256" key="6">
    <source>
        <dbReference type="ARBA" id="ARBA00022840"/>
    </source>
</evidence>